<name>A0ABW6VI43_MICFU</name>
<protein>
    <submittedName>
        <fullName evidence="2">Uncharacterized protein</fullName>
    </submittedName>
</protein>
<sequence>MMRRAVRTSWIAAGAAVTVSAVVAMALAAWAEIRVPHSYDFSFPGSYRSSVLDQSGTETRTLTYAITTPQIIVDVRGRVEVRVAPGVPGRLSVKRETTWHGGSPSMSETWESGKTLRVEVTCSRDLGRVDPGCRTVYTLSAPPGVGVLVTTPDWTVPCPPTEAEVTCGPHHKPQVTAPTSPDGA</sequence>
<accession>A0ABW6VI43</accession>
<organism evidence="2 3">
    <name type="scientific">Microtetraspora fusca</name>
    <dbReference type="NCBI Taxonomy" id="1997"/>
    <lineage>
        <taxon>Bacteria</taxon>
        <taxon>Bacillati</taxon>
        <taxon>Actinomycetota</taxon>
        <taxon>Actinomycetes</taxon>
        <taxon>Streptosporangiales</taxon>
        <taxon>Streptosporangiaceae</taxon>
        <taxon>Microtetraspora</taxon>
    </lineage>
</organism>
<dbReference type="EMBL" id="JBIAXI010000030">
    <property type="protein sequence ID" value="MFF4778277.1"/>
    <property type="molecule type" value="Genomic_DNA"/>
</dbReference>
<dbReference type="RefSeq" id="WP_387346829.1">
    <property type="nucleotide sequence ID" value="NZ_JBIAXI010000030.1"/>
</dbReference>
<evidence type="ECO:0000313" key="3">
    <source>
        <dbReference type="Proteomes" id="UP001602119"/>
    </source>
</evidence>
<evidence type="ECO:0000256" key="1">
    <source>
        <dbReference type="SAM" id="MobiDB-lite"/>
    </source>
</evidence>
<comment type="caution">
    <text evidence="2">The sequence shown here is derived from an EMBL/GenBank/DDBJ whole genome shotgun (WGS) entry which is preliminary data.</text>
</comment>
<reference evidence="2 3" key="1">
    <citation type="submission" date="2024-10" db="EMBL/GenBank/DDBJ databases">
        <title>The Natural Products Discovery Center: Release of the First 8490 Sequenced Strains for Exploring Actinobacteria Biosynthetic Diversity.</title>
        <authorList>
            <person name="Kalkreuter E."/>
            <person name="Kautsar S.A."/>
            <person name="Yang D."/>
            <person name="Bader C.D."/>
            <person name="Teijaro C.N."/>
            <person name="Fluegel L."/>
            <person name="Davis C.M."/>
            <person name="Simpson J.R."/>
            <person name="Lauterbach L."/>
            <person name="Steele A.D."/>
            <person name="Gui C."/>
            <person name="Meng S."/>
            <person name="Li G."/>
            <person name="Viehrig K."/>
            <person name="Ye F."/>
            <person name="Su P."/>
            <person name="Kiefer A.F."/>
            <person name="Nichols A."/>
            <person name="Cepeda A.J."/>
            <person name="Yan W."/>
            <person name="Fan B."/>
            <person name="Jiang Y."/>
            <person name="Adhikari A."/>
            <person name="Zheng C.-J."/>
            <person name="Schuster L."/>
            <person name="Cowan T.M."/>
            <person name="Smanski M.J."/>
            <person name="Chevrette M.G."/>
            <person name="De Carvalho L.P.S."/>
            <person name="Shen B."/>
        </authorList>
    </citation>
    <scope>NUCLEOTIDE SEQUENCE [LARGE SCALE GENOMIC DNA]</scope>
    <source>
        <strain evidence="2 3">NPDC001281</strain>
    </source>
</reference>
<dbReference type="Proteomes" id="UP001602119">
    <property type="component" value="Unassembled WGS sequence"/>
</dbReference>
<feature type="region of interest" description="Disordered" evidence="1">
    <location>
        <begin position="165"/>
        <end position="184"/>
    </location>
</feature>
<gene>
    <name evidence="2" type="ORF">ACFY05_36190</name>
</gene>
<proteinExistence type="predicted"/>
<keyword evidence="3" id="KW-1185">Reference proteome</keyword>
<evidence type="ECO:0000313" key="2">
    <source>
        <dbReference type="EMBL" id="MFF4778277.1"/>
    </source>
</evidence>